<evidence type="ECO:0000259" key="4">
    <source>
        <dbReference type="Pfam" id="PF22939"/>
    </source>
</evidence>
<evidence type="ECO:0000259" key="5">
    <source>
        <dbReference type="Pfam" id="PF24883"/>
    </source>
</evidence>
<evidence type="ECO:0008006" key="8">
    <source>
        <dbReference type="Google" id="ProtNLM"/>
    </source>
</evidence>
<dbReference type="SUPFAM" id="SSF53474">
    <property type="entry name" value="alpha/beta-Hydrolases"/>
    <property type="match status" value="1"/>
</dbReference>
<dbReference type="Proteomes" id="UP001152300">
    <property type="component" value="Unassembled WGS sequence"/>
</dbReference>
<name>A0A9X0AS65_9HELO</name>
<reference evidence="6" key="1">
    <citation type="submission" date="2022-11" db="EMBL/GenBank/DDBJ databases">
        <title>Genome Resource of Sclerotinia nivalis Strain SnTB1, a Plant Pathogen Isolated from American Ginseng.</title>
        <authorList>
            <person name="Fan S."/>
        </authorList>
    </citation>
    <scope>NUCLEOTIDE SEQUENCE</scope>
    <source>
        <strain evidence="6">SnTB1</strain>
    </source>
</reference>
<dbReference type="Gene3D" id="3.40.50.300">
    <property type="entry name" value="P-loop containing nucleotide triphosphate hydrolases"/>
    <property type="match status" value="1"/>
</dbReference>
<evidence type="ECO:0000259" key="3">
    <source>
        <dbReference type="Pfam" id="PF05057"/>
    </source>
</evidence>
<dbReference type="OrthoDB" id="194358at2759"/>
<comment type="similarity">
    <text evidence="1">Belongs to the putative lipase ROG1 family.</text>
</comment>
<evidence type="ECO:0000313" key="7">
    <source>
        <dbReference type="Proteomes" id="UP001152300"/>
    </source>
</evidence>
<dbReference type="Pfam" id="PF24883">
    <property type="entry name" value="NPHP3_N"/>
    <property type="match status" value="1"/>
</dbReference>
<keyword evidence="2" id="KW-0677">Repeat</keyword>
<keyword evidence="7" id="KW-1185">Reference proteome</keyword>
<evidence type="ECO:0000313" key="6">
    <source>
        <dbReference type="EMBL" id="KAJ8066163.1"/>
    </source>
</evidence>
<dbReference type="InterPro" id="IPR029058">
    <property type="entry name" value="AB_hydrolase_fold"/>
</dbReference>
<dbReference type="Pfam" id="PF05057">
    <property type="entry name" value="DUF676"/>
    <property type="match status" value="1"/>
</dbReference>
<feature type="domain" description="GPI inositol-deacylase winged helix" evidence="4">
    <location>
        <begin position="616"/>
        <end position="699"/>
    </location>
</feature>
<feature type="domain" description="Nephrocystin 3-like N-terminal" evidence="5">
    <location>
        <begin position="344"/>
        <end position="508"/>
    </location>
</feature>
<dbReference type="InterPro" id="IPR054471">
    <property type="entry name" value="GPIID_WHD"/>
</dbReference>
<sequence length="1092" mass="124282">MDQLQKRHASNHGLNYIDRALKGVSFRHTNKVPSETATDLKGPLGLNLLHAPLEPLIDLIFVHGLGGGSRKTWSKSEDARHYWPKEWLPHDPDFKNVRISSFGYRADWAETNGNALDVGDFAQSLLGEANTCPDIRRSNTKIVFVGHSMGGLVIKKTYLLAIEDPAMHDLVERVDTMYFLATPHRGSNLAKTLNNILRVSFGTKHFTTDLEMNSSMIGSINRSFRHYPENLHIWSFYENQETNAPFCKAKVVEKESATLEWPKEKFAYINADHRGICKFDLPSDPNYKTLRNALSSTIDNATAEVTKVEVKTTSAERHRLHSLLGIHDIPEDDRIMARDAKVEGSCKWLISRPTFDCWQDPSSDAPPVFWLSGDPASGKSVLAGHVIDHLEQNNLACSYFFFKDGVAVNSSVGYCLRTLAHQMALSSPEIRKFLLGMESNEITINNNDEVVIWNKLFVNGILQITMRVNQYWVIDALDECTRSQALLPMLAKLINSSRSRVRIFIASRHSQILDKGFLSFGKSLINQEIFASDTMGDIKLFLQNHIDKLPLDTLEKQEELTERILTMSSGSFLWVRLVTQELSEIYTEEDIETVLLEIPADMNEFYSKILGNLSKDRRGAKLAKTIFTWIVCSCRPLTVTEMQCALKLDSKSTVNNLRRDISSICGQLVFVDQQSHIYLIHQSAKDFLLQEDLCSEFFVDRKEGHYRLASLFLDVLSKDYLRAFRVKRFEVSTSSANHEATLLDYAYTFFSEHLYRSPSSRAELFQKLCTFLDTNVLWWIETLARMGNFNYISRAAKNMKAYLDRRQKYFPPIGEGLHEVEAWITDLIRISTKFRNILLASPPSIHSHIPSMYPFQSIIATKHNQAKHGLKVTGLPRETWDDCLTQIDYKGQGLQATALTHGEHMFAVGLSAGRVVVYDTASSQVKFTFDHGEKVKFLTFGTKDHLLASAGIRSIRIWELEIGEMKCSFKLGCRTMALRFTPENHGLIVATSENFISWFDIFKEKEKDRIFWHENHHDKMKTIYQPPAEVLVSPGLEMIAISSRASPILLFDLYNEVVCGELVRDQGLMKSIGGTSITHRPWLSIRIPISTY</sequence>
<dbReference type="SUPFAM" id="SSF50978">
    <property type="entry name" value="WD40 repeat-like"/>
    <property type="match status" value="1"/>
</dbReference>
<accession>A0A9X0AS65</accession>
<dbReference type="Gene3D" id="2.130.10.10">
    <property type="entry name" value="YVTN repeat-like/Quinoprotein amine dehydrogenase"/>
    <property type="match status" value="1"/>
</dbReference>
<evidence type="ECO:0000256" key="1">
    <source>
        <dbReference type="ARBA" id="ARBA00007920"/>
    </source>
</evidence>
<comment type="caution">
    <text evidence="6">The sequence shown here is derived from an EMBL/GenBank/DDBJ whole genome shotgun (WGS) entry which is preliminary data.</text>
</comment>
<dbReference type="Pfam" id="PF22939">
    <property type="entry name" value="WHD_GPIID"/>
    <property type="match status" value="1"/>
</dbReference>
<dbReference type="PANTHER" id="PTHR10039:SF16">
    <property type="entry name" value="GPI INOSITOL-DEACYLASE"/>
    <property type="match status" value="1"/>
</dbReference>
<proteinExistence type="inferred from homology"/>
<dbReference type="EMBL" id="JAPEIS010000005">
    <property type="protein sequence ID" value="KAJ8066163.1"/>
    <property type="molecule type" value="Genomic_DNA"/>
</dbReference>
<dbReference type="InterPro" id="IPR036322">
    <property type="entry name" value="WD40_repeat_dom_sf"/>
</dbReference>
<organism evidence="6 7">
    <name type="scientific">Sclerotinia nivalis</name>
    <dbReference type="NCBI Taxonomy" id="352851"/>
    <lineage>
        <taxon>Eukaryota</taxon>
        <taxon>Fungi</taxon>
        <taxon>Dikarya</taxon>
        <taxon>Ascomycota</taxon>
        <taxon>Pezizomycotina</taxon>
        <taxon>Leotiomycetes</taxon>
        <taxon>Helotiales</taxon>
        <taxon>Sclerotiniaceae</taxon>
        <taxon>Sclerotinia</taxon>
    </lineage>
</organism>
<evidence type="ECO:0000256" key="2">
    <source>
        <dbReference type="ARBA" id="ARBA00022737"/>
    </source>
</evidence>
<protein>
    <recommendedName>
        <fullName evidence="8">GPI inositol-deacylase</fullName>
    </recommendedName>
</protein>
<dbReference type="InterPro" id="IPR027417">
    <property type="entry name" value="P-loop_NTPase"/>
</dbReference>
<dbReference type="SUPFAM" id="SSF52540">
    <property type="entry name" value="P-loop containing nucleoside triphosphate hydrolases"/>
    <property type="match status" value="1"/>
</dbReference>
<dbReference type="InterPro" id="IPR015943">
    <property type="entry name" value="WD40/YVTN_repeat-like_dom_sf"/>
</dbReference>
<dbReference type="Gene3D" id="3.40.50.1820">
    <property type="entry name" value="alpha/beta hydrolase"/>
    <property type="match status" value="1"/>
</dbReference>
<dbReference type="InterPro" id="IPR056884">
    <property type="entry name" value="NPHP3-like_N"/>
</dbReference>
<dbReference type="InterPro" id="IPR007751">
    <property type="entry name" value="DUF676_lipase-like"/>
</dbReference>
<dbReference type="PANTHER" id="PTHR10039">
    <property type="entry name" value="AMELOGENIN"/>
    <property type="match status" value="1"/>
</dbReference>
<dbReference type="AlphaFoldDB" id="A0A9X0AS65"/>
<gene>
    <name evidence="6" type="ORF">OCU04_005253</name>
</gene>
<feature type="domain" description="DUF676" evidence="3">
    <location>
        <begin position="60"/>
        <end position="193"/>
    </location>
</feature>